<accession>A0A196SHW5</accession>
<proteinExistence type="inferred from homology"/>
<dbReference type="GO" id="GO:0005737">
    <property type="term" value="C:cytoplasm"/>
    <property type="evidence" value="ECO:0007669"/>
    <property type="project" value="TreeGrafter"/>
</dbReference>
<dbReference type="InterPro" id="IPR007248">
    <property type="entry name" value="Mpv17_PMP22"/>
</dbReference>
<organism evidence="7 8">
    <name type="scientific">Blastocystis sp. subtype 1 (strain ATCC 50177 / NandII)</name>
    <dbReference type="NCBI Taxonomy" id="478820"/>
    <lineage>
        <taxon>Eukaryota</taxon>
        <taxon>Sar</taxon>
        <taxon>Stramenopiles</taxon>
        <taxon>Bigyra</taxon>
        <taxon>Opalozoa</taxon>
        <taxon>Opalinata</taxon>
        <taxon>Blastocystidae</taxon>
        <taxon>Blastocystis</taxon>
    </lineage>
</organism>
<evidence type="ECO:0000313" key="7">
    <source>
        <dbReference type="EMBL" id="OAO16630.1"/>
    </source>
</evidence>
<evidence type="ECO:0000256" key="2">
    <source>
        <dbReference type="ARBA" id="ARBA00006824"/>
    </source>
</evidence>
<sequence>MSFTMRQALLRLKPWAKTAFTVGMYMGFGDLLVQKIALKREHIEPRRAFAFFMGGFTFSGTGNYFANTAAERLFPGSRFNNVLRRTITLNLLFPITQSITFGAVMFWRDGNIWNIKNKVVKDLPQSYLISVFALSPLAFLQGRFINAYWRKWTSFIQGSRLTLCM</sequence>
<evidence type="ECO:0000256" key="3">
    <source>
        <dbReference type="ARBA" id="ARBA00022692"/>
    </source>
</evidence>
<evidence type="ECO:0000256" key="5">
    <source>
        <dbReference type="ARBA" id="ARBA00023136"/>
    </source>
</evidence>
<dbReference type="PANTHER" id="PTHR11266">
    <property type="entry name" value="PEROXISOMAL MEMBRANE PROTEIN 2, PXMP2 MPV17"/>
    <property type="match status" value="1"/>
</dbReference>
<keyword evidence="4 6" id="KW-1133">Transmembrane helix</keyword>
<name>A0A196SHW5_BLAHN</name>
<feature type="transmembrane region" description="Helical" evidence="6">
    <location>
        <begin position="127"/>
        <end position="149"/>
    </location>
</feature>
<feature type="transmembrane region" description="Helical" evidence="6">
    <location>
        <begin position="87"/>
        <end position="107"/>
    </location>
</feature>
<gene>
    <name evidence="7" type="ORF">AV274_1627</name>
</gene>
<reference evidence="7 8" key="1">
    <citation type="submission" date="2016-05" db="EMBL/GenBank/DDBJ databases">
        <title>Nuclear genome of Blastocystis sp. subtype 1 NandII.</title>
        <authorList>
            <person name="Gentekaki E."/>
            <person name="Curtis B."/>
            <person name="Stairs C."/>
            <person name="Eme L."/>
            <person name="Herman E."/>
            <person name="Klimes V."/>
            <person name="Arias M.C."/>
            <person name="Elias M."/>
            <person name="Hilliou F."/>
            <person name="Klute M."/>
            <person name="Malik S.-B."/>
            <person name="Pightling A."/>
            <person name="Rachubinski R."/>
            <person name="Salas D."/>
            <person name="Schlacht A."/>
            <person name="Suga H."/>
            <person name="Archibald J."/>
            <person name="Ball S.G."/>
            <person name="Clark G."/>
            <person name="Dacks J."/>
            <person name="Van Der Giezen M."/>
            <person name="Tsaousis A."/>
            <person name="Roger A."/>
        </authorList>
    </citation>
    <scope>NUCLEOTIDE SEQUENCE [LARGE SCALE GENOMIC DNA]</scope>
    <source>
        <strain evidence="8">ATCC 50177 / NandII</strain>
    </source>
</reference>
<evidence type="ECO:0000256" key="1">
    <source>
        <dbReference type="ARBA" id="ARBA00004141"/>
    </source>
</evidence>
<dbReference type="AlphaFoldDB" id="A0A196SHW5"/>
<protein>
    <submittedName>
        <fullName evidence="7">Uncharacterized protein</fullName>
    </submittedName>
</protein>
<dbReference type="EMBL" id="LXWW01000069">
    <property type="protein sequence ID" value="OAO16630.1"/>
    <property type="molecule type" value="Genomic_DNA"/>
</dbReference>
<keyword evidence="8" id="KW-1185">Reference proteome</keyword>
<dbReference type="GO" id="GO:0016020">
    <property type="term" value="C:membrane"/>
    <property type="evidence" value="ECO:0007669"/>
    <property type="project" value="UniProtKB-SubCell"/>
</dbReference>
<comment type="subcellular location">
    <subcellularLocation>
        <location evidence="1">Membrane</location>
        <topology evidence="1">Multi-pass membrane protein</topology>
    </subcellularLocation>
</comment>
<comment type="caution">
    <text evidence="7">The sequence shown here is derived from an EMBL/GenBank/DDBJ whole genome shotgun (WGS) entry which is preliminary data.</text>
</comment>
<feature type="transmembrane region" description="Helical" evidence="6">
    <location>
        <begin position="48"/>
        <end position="66"/>
    </location>
</feature>
<keyword evidence="5 6" id="KW-0472">Membrane</keyword>
<dbReference type="Proteomes" id="UP000078348">
    <property type="component" value="Unassembled WGS sequence"/>
</dbReference>
<evidence type="ECO:0000313" key="8">
    <source>
        <dbReference type="Proteomes" id="UP000078348"/>
    </source>
</evidence>
<keyword evidence="3 6" id="KW-0812">Transmembrane</keyword>
<evidence type="ECO:0000256" key="4">
    <source>
        <dbReference type="ARBA" id="ARBA00022989"/>
    </source>
</evidence>
<comment type="similarity">
    <text evidence="2 6">Belongs to the peroxisomal membrane protein PXMP2/4 family.</text>
</comment>
<evidence type="ECO:0000256" key="6">
    <source>
        <dbReference type="RuleBase" id="RU363053"/>
    </source>
</evidence>